<dbReference type="SMART" id="SM00287">
    <property type="entry name" value="SH3b"/>
    <property type="match status" value="1"/>
</dbReference>
<dbReference type="SMART" id="SM00028">
    <property type="entry name" value="TPR"/>
    <property type="match status" value="2"/>
</dbReference>
<evidence type="ECO:0000256" key="1">
    <source>
        <dbReference type="ARBA" id="ARBA00022737"/>
    </source>
</evidence>
<dbReference type="AlphaFoldDB" id="A0A917GCF6"/>
<feature type="chain" id="PRO_5038023242" description="SH3b domain-containing protein" evidence="5">
    <location>
        <begin position="19"/>
        <end position="252"/>
    </location>
</feature>
<organism evidence="7 8">
    <name type="scientific">Bizionia arctica</name>
    <dbReference type="NCBI Taxonomy" id="1495645"/>
    <lineage>
        <taxon>Bacteria</taxon>
        <taxon>Pseudomonadati</taxon>
        <taxon>Bacteroidota</taxon>
        <taxon>Flavobacteriia</taxon>
        <taxon>Flavobacteriales</taxon>
        <taxon>Flavobacteriaceae</taxon>
        <taxon>Bizionia</taxon>
    </lineage>
</organism>
<reference evidence="7" key="2">
    <citation type="submission" date="2020-09" db="EMBL/GenBank/DDBJ databases">
        <authorList>
            <person name="Sun Q."/>
            <person name="Zhou Y."/>
        </authorList>
    </citation>
    <scope>NUCLEOTIDE SEQUENCE</scope>
    <source>
        <strain evidence="7">CGMCC 1.12751</strain>
    </source>
</reference>
<protein>
    <recommendedName>
        <fullName evidence="6">SH3b domain-containing protein</fullName>
    </recommendedName>
</protein>
<keyword evidence="1" id="KW-0677">Repeat</keyword>
<evidence type="ECO:0000259" key="6">
    <source>
        <dbReference type="PROSITE" id="PS51781"/>
    </source>
</evidence>
<name>A0A917GCF6_9FLAO</name>
<dbReference type="Pfam" id="PF07719">
    <property type="entry name" value="TPR_2"/>
    <property type="match status" value="1"/>
</dbReference>
<dbReference type="InterPro" id="IPR019734">
    <property type="entry name" value="TPR_rpt"/>
</dbReference>
<gene>
    <name evidence="7" type="ORF">GCM10010976_07020</name>
</gene>
<keyword evidence="4" id="KW-0472">Membrane</keyword>
<dbReference type="Proteomes" id="UP000625976">
    <property type="component" value="Unassembled WGS sequence"/>
</dbReference>
<dbReference type="PROSITE" id="PS51781">
    <property type="entry name" value="SH3B"/>
    <property type="match status" value="1"/>
</dbReference>
<dbReference type="InterPro" id="IPR003646">
    <property type="entry name" value="SH3-like_bac-type"/>
</dbReference>
<evidence type="ECO:0000313" key="7">
    <source>
        <dbReference type="EMBL" id="GGG37903.1"/>
    </source>
</evidence>
<feature type="transmembrane region" description="Helical" evidence="4">
    <location>
        <begin position="158"/>
        <end position="178"/>
    </location>
</feature>
<evidence type="ECO:0000256" key="5">
    <source>
        <dbReference type="SAM" id="SignalP"/>
    </source>
</evidence>
<evidence type="ECO:0000256" key="4">
    <source>
        <dbReference type="SAM" id="Phobius"/>
    </source>
</evidence>
<keyword evidence="4" id="KW-0812">Transmembrane</keyword>
<dbReference type="InterPro" id="IPR011990">
    <property type="entry name" value="TPR-like_helical_dom_sf"/>
</dbReference>
<dbReference type="SUPFAM" id="SSF48452">
    <property type="entry name" value="TPR-like"/>
    <property type="match status" value="1"/>
</dbReference>
<feature type="repeat" description="TPR" evidence="3">
    <location>
        <begin position="54"/>
        <end position="87"/>
    </location>
</feature>
<proteinExistence type="predicted"/>
<feature type="domain" description="SH3b" evidence="6">
    <location>
        <begin position="187"/>
        <end position="250"/>
    </location>
</feature>
<keyword evidence="5" id="KW-0732">Signal</keyword>
<dbReference type="Pfam" id="PF08239">
    <property type="entry name" value="SH3_3"/>
    <property type="match status" value="1"/>
</dbReference>
<feature type="transmembrane region" description="Helical" evidence="4">
    <location>
        <begin position="129"/>
        <end position="151"/>
    </location>
</feature>
<dbReference type="Gene3D" id="1.25.40.10">
    <property type="entry name" value="Tetratricopeptide repeat domain"/>
    <property type="match status" value="1"/>
</dbReference>
<dbReference type="RefSeq" id="WP_188461903.1">
    <property type="nucleotide sequence ID" value="NZ_BMFQ01000001.1"/>
</dbReference>
<dbReference type="EMBL" id="BMFQ01000001">
    <property type="protein sequence ID" value="GGG37903.1"/>
    <property type="molecule type" value="Genomic_DNA"/>
</dbReference>
<dbReference type="Gene3D" id="2.30.30.40">
    <property type="entry name" value="SH3 Domains"/>
    <property type="match status" value="1"/>
</dbReference>
<keyword evidence="8" id="KW-1185">Reference proteome</keyword>
<keyword evidence="2 3" id="KW-0802">TPR repeat</keyword>
<comment type="caution">
    <text evidence="7">The sequence shown here is derived from an EMBL/GenBank/DDBJ whole genome shotgun (WGS) entry which is preliminary data.</text>
</comment>
<evidence type="ECO:0000313" key="8">
    <source>
        <dbReference type="Proteomes" id="UP000625976"/>
    </source>
</evidence>
<accession>A0A917GCF6</accession>
<dbReference type="PROSITE" id="PS50293">
    <property type="entry name" value="TPR_REGION"/>
    <property type="match status" value="1"/>
</dbReference>
<reference evidence="7" key="1">
    <citation type="journal article" date="2014" name="Int. J. Syst. Evol. Microbiol.">
        <title>Complete genome sequence of Corynebacterium casei LMG S-19264T (=DSM 44701T), isolated from a smear-ripened cheese.</title>
        <authorList>
            <consortium name="US DOE Joint Genome Institute (JGI-PGF)"/>
            <person name="Walter F."/>
            <person name="Albersmeier A."/>
            <person name="Kalinowski J."/>
            <person name="Ruckert C."/>
        </authorList>
    </citation>
    <scope>NUCLEOTIDE SEQUENCE</scope>
    <source>
        <strain evidence="7">CGMCC 1.12751</strain>
    </source>
</reference>
<dbReference type="PROSITE" id="PS50005">
    <property type="entry name" value="TPR"/>
    <property type="match status" value="1"/>
</dbReference>
<sequence>MKQLVYICVLLLSFITSAQNTSLFEQGNALYNEGDYDQAILKYNLVLENGEHSAALYFNLANAHYKLSHIAPSIYYYEKALELAPNDKEIINNVAFARNMTIDAIGIVPEVGLSKFIKSTTNSLSFDGWAKMAIAFICVFVLLFLTYYFAYSTTKKRLAFIGSMTCLGFTCLALSFAFHKYNLDKNDQPAIVFAQESQVKSEPNLRSTEAFILHEGTKVQILDTVNNWKKIRLSDGKTGWVVNEDIKILKIP</sequence>
<evidence type="ECO:0000256" key="2">
    <source>
        <dbReference type="ARBA" id="ARBA00022803"/>
    </source>
</evidence>
<evidence type="ECO:0000256" key="3">
    <source>
        <dbReference type="PROSITE-ProRule" id="PRU00339"/>
    </source>
</evidence>
<dbReference type="InterPro" id="IPR013105">
    <property type="entry name" value="TPR_2"/>
</dbReference>
<keyword evidence="4" id="KW-1133">Transmembrane helix</keyword>
<feature type="signal peptide" evidence="5">
    <location>
        <begin position="1"/>
        <end position="18"/>
    </location>
</feature>